<dbReference type="InterPro" id="IPR041289">
    <property type="entry name" value="Bact_RF_family3"/>
</dbReference>
<name>K9TSM7_9CYAN</name>
<gene>
    <name evidence="1" type="ORF">Oscil6304_5945</name>
</gene>
<dbReference type="PATRIC" id="fig|56110.3.peg.7311"/>
<keyword evidence="2" id="KW-1185">Reference proteome</keyword>
<dbReference type="InParanoid" id="K9TSM7"/>
<dbReference type="Pfam" id="PF18845">
    <property type="entry name" value="baeRF_family3"/>
    <property type="match status" value="1"/>
</dbReference>
<evidence type="ECO:0000313" key="1">
    <source>
        <dbReference type="EMBL" id="AFY85408.1"/>
    </source>
</evidence>
<proteinExistence type="predicted"/>
<evidence type="ECO:0000313" key="2">
    <source>
        <dbReference type="Proteomes" id="UP000010367"/>
    </source>
</evidence>
<reference evidence="1 2" key="1">
    <citation type="submission" date="2012-06" db="EMBL/GenBank/DDBJ databases">
        <title>Finished chromosome of genome of Oscillatoria acuminata PCC 6304.</title>
        <authorList>
            <consortium name="US DOE Joint Genome Institute"/>
            <person name="Gugger M."/>
            <person name="Coursin T."/>
            <person name="Rippka R."/>
            <person name="Tandeau De Marsac N."/>
            <person name="Huntemann M."/>
            <person name="Wei C.-L."/>
            <person name="Han J."/>
            <person name="Detter J.C."/>
            <person name="Han C."/>
            <person name="Tapia R."/>
            <person name="Davenport K."/>
            <person name="Daligault H."/>
            <person name="Erkkila T."/>
            <person name="Gu W."/>
            <person name="Munk A.C.C."/>
            <person name="Teshima H."/>
            <person name="Xu Y."/>
            <person name="Chain P."/>
            <person name="Chen A."/>
            <person name="Krypides N."/>
            <person name="Mavromatis K."/>
            <person name="Markowitz V."/>
            <person name="Szeto E."/>
            <person name="Ivanova N."/>
            <person name="Mikhailova N."/>
            <person name="Ovchinnikova G."/>
            <person name="Pagani I."/>
            <person name="Pati A."/>
            <person name="Goodwin L."/>
            <person name="Peters L."/>
            <person name="Pitluck S."/>
            <person name="Woyke T."/>
            <person name="Kerfeld C."/>
        </authorList>
    </citation>
    <scope>NUCLEOTIDE SEQUENCE [LARGE SCALE GENOMIC DNA]</scope>
    <source>
        <strain evidence="1 2">PCC 6304</strain>
    </source>
</reference>
<dbReference type="STRING" id="56110.Oscil6304_5945"/>
<dbReference type="RefSeq" id="WP_015152011.1">
    <property type="nucleotide sequence ID" value="NC_019693.1"/>
</dbReference>
<dbReference type="EMBL" id="CP003607">
    <property type="protein sequence ID" value="AFY85408.1"/>
    <property type="molecule type" value="Genomic_DNA"/>
</dbReference>
<dbReference type="Proteomes" id="UP000010367">
    <property type="component" value="Chromosome"/>
</dbReference>
<dbReference type="AlphaFoldDB" id="K9TSM7"/>
<dbReference type="HOGENOM" id="CLU_044180_2_0_3"/>
<organism evidence="1 2">
    <name type="scientific">Oscillatoria acuminata PCC 6304</name>
    <dbReference type="NCBI Taxonomy" id="56110"/>
    <lineage>
        <taxon>Bacteria</taxon>
        <taxon>Bacillati</taxon>
        <taxon>Cyanobacteriota</taxon>
        <taxon>Cyanophyceae</taxon>
        <taxon>Oscillatoriophycideae</taxon>
        <taxon>Oscillatoriales</taxon>
        <taxon>Oscillatoriaceae</taxon>
        <taxon>Oscillatoria</taxon>
    </lineage>
</organism>
<dbReference type="KEGG" id="oac:Oscil6304_5945"/>
<sequence>MDFLSKSDLKTLLEHHEQPSVSLYMPTVKAGSETQQNPIRFKNLMKEVESKLEEMGIRLSDASEWLEQAKKLDDLQFWEHQELGLAIFISPTAFHYYLLPIEVDEIVVVSDRFHLKPLLPLVNKNGRYFILALSQENVRLIEATQFSAREILIENIPNNLDQALMYDDFSNTQFRVFTSRGGTNNRAPEVGAYHGQGSPDVDKIYLDILQYFHQVDKGIFERLKDEDAPLVLAGVEYLLPLYHEANSYPNLLLDGITGNPKLLKPEELQTLTWEVVQPYFEQSYTEAVQRYQDLSGAQPDKTVTKLEEIVSAAYYQRLDSLFVALDQHQWGQFNPETNTVEIHDEAQPDDEDLLDFAAVYTAINGGTVYVEPQDKMPAEGAVAAIARFEATPIP</sequence>
<dbReference type="eggNOG" id="COG1503">
    <property type="taxonomic scope" value="Bacteria"/>
</dbReference>
<dbReference type="OrthoDB" id="4393931at2"/>
<accession>K9TSM7</accession>
<protein>
    <submittedName>
        <fullName evidence="1">Uncharacterized protein</fullName>
    </submittedName>
</protein>